<organism evidence="3 4">
    <name type="scientific">Alistipes onderdonkii</name>
    <dbReference type="NCBI Taxonomy" id="328813"/>
    <lineage>
        <taxon>Bacteria</taxon>
        <taxon>Pseudomonadati</taxon>
        <taxon>Bacteroidota</taxon>
        <taxon>Bacteroidia</taxon>
        <taxon>Bacteroidales</taxon>
        <taxon>Rikenellaceae</taxon>
        <taxon>Alistipes</taxon>
    </lineage>
</organism>
<gene>
    <name evidence="3" type="ORF">NE651_12270</name>
</gene>
<dbReference type="AlphaFoldDB" id="A0AAJ1FPE1"/>
<feature type="signal peptide" evidence="1">
    <location>
        <begin position="1"/>
        <end position="32"/>
    </location>
</feature>
<dbReference type="RefSeq" id="WP_055203352.1">
    <property type="nucleotide sequence ID" value="NZ_DAWDXQ010000011.1"/>
</dbReference>
<accession>A0AAJ1FPE1</accession>
<feature type="domain" description="DUF5689" evidence="2">
    <location>
        <begin position="50"/>
        <end position="265"/>
    </location>
</feature>
<evidence type="ECO:0000256" key="1">
    <source>
        <dbReference type="SAM" id="SignalP"/>
    </source>
</evidence>
<name>A0AAJ1FPE1_9BACT</name>
<comment type="caution">
    <text evidence="3">The sequence shown here is derived from an EMBL/GenBank/DDBJ whole genome shotgun (WGS) entry which is preliminary data.</text>
</comment>
<evidence type="ECO:0000313" key="4">
    <source>
        <dbReference type="Proteomes" id="UP001205035"/>
    </source>
</evidence>
<reference evidence="3" key="1">
    <citation type="submission" date="2022-06" db="EMBL/GenBank/DDBJ databases">
        <title>Isolation of gut microbiota from human fecal samples.</title>
        <authorList>
            <person name="Pamer E.G."/>
            <person name="Barat B."/>
            <person name="Waligurski E."/>
            <person name="Medina S."/>
            <person name="Paddock L."/>
            <person name="Mostad J."/>
        </authorList>
    </citation>
    <scope>NUCLEOTIDE SEQUENCE</scope>
    <source>
        <strain evidence="3">DFI.6.22</strain>
    </source>
</reference>
<evidence type="ECO:0000313" key="3">
    <source>
        <dbReference type="EMBL" id="MCQ5083658.1"/>
    </source>
</evidence>
<dbReference type="PROSITE" id="PS51257">
    <property type="entry name" value="PROKAR_LIPOPROTEIN"/>
    <property type="match status" value="1"/>
</dbReference>
<sequence>MKTIGPVNRLPAISRTALRTAVSVVLALTALAGCDKASGLEFDDDTPQGTVTIAALKSRCTGAQAAVTEDITIEGVVTGNDLYGEFYKTLVVEDTSGGISIAVDATELYVDYPVGTAVTIHCNGLFLCDYGGKVMLGTRPTDEYAGPGRIPQAEAALYLRRKQAETRPLRPRTFTFGEVDMRHTDTYVHFEGVRFVQQGNWCDPDPETGRPATTERRIADHTGREFIVRTAGTCTYATEPVPQGTGSVYGIIDYFNGKYTLRIANREVDFATVAARPTACPSSGGYSAPKPTR</sequence>
<dbReference type="Pfam" id="PF18942">
    <property type="entry name" value="DUF5689"/>
    <property type="match status" value="1"/>
</dbReference>
<dbReference type="InterPro" id="IPR043744">
    <property type="entry name" value="DUF5689"/>
</dbReference>
<feature type="chain" id="PRO_5042499756" evidence="1">
    <location>
        <begin position="33"/>
        <end position="293"/>
    </location>
</feature>
<proteinExistence type="predicted"/>
<dbReference type="EMBL" id="JANGBQ010000020">
    <property type="protein sequence ID" value="MCQ5083658.1"/>
    <property type="molecule type" value="Genomic_DNA"/>
</dbReference>
<evidence type="ECO:0000259" key="2">
    <source>
        <dbReference type="Pfam" id="PF18942"/>
    </source>
</evidence>
<protein>
    <submittedName>
        <fullName evidence="3">DUF5689 domain-containing protein</fullName>
    </submittedName>
</protein>
<keyword evidence="1" id="KW-0732">Signal</keyword>
<dbReference type="Proteomes" id="UP001205035">
    <property type="component" value="Unassembled WGS sequence"/>
</dbReference>